<sequence length="210" mass="23688">MVCHPVVFRGQTVEGGLLPSIARKNPNVDTTELEKQVINQLKLQSASMLSSIGETDLDLLVAAQHYGLKTRLLDWTTNPLMALWFACSDHQKGDAYVYGLEADSLLEEDVYGRDPFTPLKTRIIQPRLNNPRIIAQQGWFTLHRYAKKNSKFVPLEQNTETKKHLNEFRIPAGSRGAMLGALERHGISSKTVFPDLVGLCNHLNWKHELS</sequence>
<accession>A0A2A2ES81</accession>
<gene>
    <name evidence="2" type="ORF">CK498_15915</name>
</gene>
<dbReference type="InterPro" id="IPR014966">
    <property type="entry name" value="FRG-dom"/>
</dbReference>
<dbReference type="Pfam" id="PF08867">
    <property type="entry name" value="FRG"/>
    <property type="match status" value="1"/>
</dbReference>
<evidence type="ECO:0000259" key="1">
    <source>
        <dbReference type="SMART" id="SM00901"/>
    </source>
</evidence>
<dbReference type="SMART" id="SM00901">
    <property type="entry name" value="FRG"/>
    <property type="match status" value="1"/>
</dbReference>
<dbReference type="RefSeq" id="WP_095621846.1">
    <property type="nucleotide sequence ID" value="NZ_NSKB01000006.1"/>
</dbReference>
<dbReference type="EMBL" id="NSKB01000006">
    <property type="protein sequence ID" value="PAU75420.1"/>
    <property type="molecule type" value="Genomic_DNA"/>
</dbReference>
<feature type="domain" description="FRG" evidence="1">
    <location>
        <begin position="2"/>
        <end position="98"/>
    </location>
</feature>
<evidence type="ECO:0000313" key="2">
    <source>
        <dbReference type="EMBL" id="PAU75420.1"/>
    </source>
</evidence>
<reference evidence="2 3" key="1">
    <citation type="submission" date="2017-08" db="EMBL/GenBank/DDBJ databases">
        <title>Halomonas alkalisoli sp. nov., isolated from saline alkaline soil.</title>
        <authorList>
            <person name="Wang D."/>
            <person name="Zhang G."/>
        </authorList>
    </citation>
    <scope>NUCLEOTIDE SEQUENCE [LARGE SCALE GENOMIC DNA]</scope>
    <source>
        <strain evidence="2 3">WRN001</strain>
    </source>
</reference>
<proteinExistence type="predicted"/>
<comment type="caution">
    <text evidence="2">The sequence shown here is derived from an EMBL/GenBank/DDBJ whole genome shotgun (WGS) entry which is preliminary data.</text>
</comment>
<evidence type="ECO:0000313" key="3">
    <source>
        <dbReference type="Proteomes" id="UP000217771"/>
    </source>
</evidence>
<dbReference type="Proteomes" id="UP000217771">
    <property type="component" value="Unassembled WGS sequence"/>
</dbReference>
<name>A0A2A2ES81_9GAMM</name>
<protein>
    <recommendedName>
        <fullName evidence="1">FRG domain-containing protein</fullName>
    </recommendedName>
</protein>
<dbReference type="OrthoDB" id="9816036at2"/>
<keyword evidence="3" id="KW-1185">Reference proteome</keyword>
<organism evidence="2 3">
    <name type="scientific">Halomonas salipaludis</name>
    <dbReference type="NCBI Taxonomy" id="2032625"/>
    <lineage>
        <taxon>Bacteria</taxon>
        <taxon>Pseudomonadati</taxon>
        <taxon>Pseudomonadota</taxon>
        <taxon>Gammaproteobacteria</taxon>
        <taxon>Oceanospirillales</taxon>
        <taxon>Halomonadaceae</taxon>
        <taxon>Halomonas</taxon>
    </lineage>
</organism>
<dbReference type="AlphaFoldDB" id="A0A2A2ES81"/>